<dbReference type="EMBL" id="CAFBND010000004">
    <property type="protein sequence ID" value="CAB4926319.1"/>
    <property type="molecule type" value="Genomic_DNA"/>
</dbReference>
<dbReference type="Pfam" id="PF00583">
    <property type="entry name" value="Acetyltransf_1"/>
    <property type="match status" value="1"/>
</dbReference>
<dbReference type="Gene3D" id="3.40.630.30">
    <property type="match status" value="1"/>
</dbReference>
<reference evidence="4" key="1">
    <citation type="submission" date="2020-05" db="EMBL/GenBank/DDBJ databases">
        <authorList>
            <person name="Chiriac C."/>
            <person name="Salcher M."/>
            <person name="Ghai R."/>
            <person name="Kavagutti S V."/>
        </authorList>
    </citation>
    <scope>NUCLEOTIDE SEQUENCE</scope>
</reference>
<organism evidence="4">
    <name type="scientific">freshwater metagenome</name>
    <dbReference type="NCBI Taxonomy" id="449393"/>
    <lineage>
        <taxon>unclassified sequences</taxon>
        <taxon>metagenomes</taxon>
        <taxon>ecological metagenomes</taxon>
    </lineage>
</organism>
<dbReference type="PANTHER" id="PTHR41700">
    <property type="entry name" value="GCN5-RELATED N-ACETYLTRANSFERASE"/>
    <property type="match status" value="1"/>
</dbReference>
<dbReference type="SUPFAM" id="SSF55729">
    <property type="entry name" value="Acyl-CoA N-acyltransferases (Nat)"/>
    <property type="match status" value="1"/>
</dbReference>
<name>A0A6J7QY74_9ZZZZ</name>
<accession>A0A6J7QY74</accession>
<evidence type="ECO:0000313" key="3">
    <source>
        <dbReference type="EMBL" id="CAB4926319.1"/>
    </source>
</evidence>
<dbReference type="EMBL" id="CAFBPU010000005">
    <property type="protein sequence ID" value="CAB5022680.1"/>
    <property type="molecule type" value="Genomic_DNA"/>
</dbReference>
<dbReference type="PROSITE" id="PS51186">
    <property type="entry name" value="GNAT"/>
    <property type="match status" value="1"/>
</dbReference>
<proteinExistence type="predicted"/>
<feature type="domain" description="N-acetyltransferase" evidence="1">
    <location>
        <begin position="27"/>
        <end position="178"/>
    </location>
</feature>
<gene>
    <name evidence="2" type="ORF">UFOPK3268_00493</name>
    <name evidence="3" type="ORF">UFOPK3752_00152</name>
    <name evidence="4" type="ORF">UFOPK4150_00344</name>
</gene>
<dbReference type="InterPro" id="IPR038764">
    <property type="entry name" value="GNAT_N_AcTrfase_prd"/>
</dbReference>
<dbReference type="AlphaFoldDB" id="A0A6J7QY74"/>
<dbReference type="InterPro" id="IPR016181">
    <property type="entry name" value="Acyl_CoA_acyltransferase"/>
</dbReference>
<sequence length="290" mass="31353">MTPTTAGRNVVAAATNTAQDLAQRAGVEVRTLHEHEELDAAREIWDSVWPTIPGATEVPSSLMRAIEHAGGYIAGAFDEGRLVGASLAFPGRSRDVDGWKEHLHSHVAAVIPAAADRGVGTAIKAHQRAWALARDIDRILWTFDPLVRRNARLNISKLGGIGAEYLIDFYGRMDDPLNSGEESDRMLVSWELASDRVSDALAGAAVPLPRGHWTALGAVVSSPSHNEVPKTARLALLPIPMDIVAIRAQGREPARQWRMKMRAALAPVARGEARVIAMTLEGDYVMESAT</sequence>
<dbReference type="GO" id="GO:0016747">
    <property type="term" value="F:acyltransferase activity, transferring groups other than amino-acyl groups"/>
    <property type="evidence" value="ECO:0007669"/>
    <property type="project" value="InterPro"/>
</dbReference>
<dbReference type="InterPro" id="IPR000182">
    <property type="entry name" value="GNAT_dom"/>
</dbReference>
<evidence type="ECO:0000313" key="2">
    <source>
        <dbReference type="EMBL" id="CAB4847838.1"/>
    </source>
</evidence>
<dbReference type="EMBL" id="CAFBIZ010000044">
    <property type="protein sequence ID" value="CAB4847838.1"/>
    <property type="molecule type" value="Genomic_DNA"/>
</dbReference>
<evidence type="ECO:0000313" key="4">
    <source>
        <dbReference type="EMBL" id="CAB5022680.1"/>
    </source>
</evidence>
<evidence type="ECO:0000259" key="1">
    <source>
        <dbReference type="PROSITE" id="PS51186"/>
    </source>
</evidence>
<protein>
    <submittedName>
        <fullName evidence="4">Unannotated protein</fullName>
    </submittedName>
</protein>
<dbReference type="PANTHER" id="PTHR41700:SF1">
    <property type="entry name" value="N-ACETYLTRANSFERASE DOMAIN-CONTAINING PROTEIN"/>
    <property type="match status" value="1"/>
</dbReference>